<evidence type="ECO:0000256" key="2">
    <source>
        <dbReference type="ARBA" id="ARBA00023155"/>
    </source>
</evidence>
<evidence type="ECO:0000313" key="8">
    <source>
        <dbReference type="Proteomes" id="UP001306508"/>
    </source>
</evidence>
<evidence type="ECO:0000256" key="5">
    <source>
        <dbReference type="SAM" id="MobiDB-lite"/>
    </source>
</evidence>
<organism evidence="7 8">
    <name type="scientific">Arxiozyma heterogenica</name>
    <dbReference type="NCBI Taxonomy" id="278026"/>
    <lineage>
        <taxon>Eukaryota</taxon>
        <taxon>Fungi</taxon>
        <taxon>Dikarya</taxon>
        <taxon>Ascomycota</taxon>
        <taxon>Saccharomycotina</taxon>
        <taxon>Saccharomycetes</taxon>
        <taxon>Saccharomycetales</taxon>
        <taxon>Saccharomycetaceae</taxon>
        <taxon>Arxiozyma</taxon>
    </lineage>
</organism>
<keyword evidence="3 4" id="KW-0539">Nucleus</keyword>
<feature type="domain" description="Homeobox" evidence="6">
    <location>
        <begin position="177"/>
        <end position="240"/>
    </location>
</feature>
<reference evidence="8" key="1">
    <citation type="submission" date="2023-07" db="EMBL/GenBank/DDBJ databases">
        <title>A draft genome of Kazachstania heterogenica Y-27499.</title>
        <authorList>
            <person name="Donic C."/>
            <person name="Kralova J.S."/>
            <person name="Fidel L."/>
            <person name="Ben-Dor S."/>
            <person name="Jung S."/>
        </authorList>
    </citation>
    <scope>NUCLEOTIDE SEQUENCE [LARGE SCALE GENOMIC DNA]</scope>
    <source>
        <strain evidence="8">Y27499</strain>
    </source>
</reference>
<evidence type="ECO:0000256" key="4">
    <source>
        <dbReference type="PROSITE-ProRule" id="PRU00108"/>
    </source>
</evidence>
<keyword evidence="8" id="KW-1185">Reference proteome</keyword>
<dbReference type="GO" id="GO:0003677">
    <property type="term" value="F:DNA binding"/>
    <property type="evidence" value="ECO:0007669"/>
    <property type="project" value="UniProtKB-UniRule"/>
</dbReference>
<protein>
    <recommendedName>
        <fullName evidence="6">Homeobox domain-containing protein</fullName>
    </recommendedName>
</protein>
<dbReference type="EMBL" id="JAWIZZ010000071">
    <property type="protein sequence ID" value="KAK5773720.1"/>
    <property type="molecule type" value="Genomic_DNA"/>
</dbReference>
<comment type="subcellular location">
    <subcellularLocation>
        <location evidence="4">Nucleus</location>
    </subcellularLocation>
</comment>
<evidence type="ECO:0000256" key="3">
    <source>
        <dbReference type="ARBA" id="ARBA00023242"/>
    </source>
</evidence>
<dbReference type="InterPro" id="IPR009057">
    <property type="entry name" value="Homeodomain-like_sf"/>
</dbReference>
<dbReference type="Gene3D" id="1.10.10.60">
    <property type="entry name" value="Homeodomain-like"/>
    <property type="match status" value="1"/>
</dbReference>
<dbReference type="SMART" id="SM00389">
    <property type="entry name" value="HOX"/>
    <property type="match status" value="1"/>
</dbReference>
<evidence type="ECO:0000256" key="1">
    <source>
        <dbReference type="ARBA" id="ARBA00023125"/>
    </source>
</evidence>
<dbReference type="InterPro" id="IPR050224">
    <property type="entry name" value="TALE_homeobox"/>
</dbReference>
<name>A0AAN7WE12_9SACH</name>
<dbReference type="Pfam" id="PF05920">
    <property type="entry name" value="Homeobox_KN"/>
    <property type="match status" value="1"/>
</dbReference>
<feature type="DNA-binding region" description="Homeobox" evidence="4">
    <location>
        <begin position="179"/>
        <end position="241"/>
    </location>
</feature>
<feature type="region of interest" description="Disordered" evidence="5">
    <location>
        <begin position="31"/>
        <end position="55"/>
    </location>
</feature>
<dbReference type="PROSITE" id="PS50071">
    <property type="entry name" value="HOMEOBOX_2"/>
    <property type="match status" value="1"/>
</dbReference>
<proteinExistence type="predicted"/>
<dbReference type="AlphaFoldDB" id="A0AAN7WE12"/>
<evidence type="ECO:0000313" key="7">
    <source>
        <dbReference type="EMBL" id="KAK5773720.1"/>
    </source>
</evidence>
<dbReference type="InterPro" id="IPR008422">
    <property type="entry name" value="KN_HD"/>
</dbReference>
<dbReference type="GO" id="GO:0006355">
    <property type="term" value="P:regulation of DNA-templated transcription"/>
    <property type="evidence" value="ECO:0007669"/>
    <property type="project" value="InterPro"/>
</dbReference>
<dbReference type="Proteomes" id="UP001306508">
    <property type="component" value="Unassembled WGS sequence"/>
</dbReference>
<comment type="caution">
    <text evidence="7">The sequence shown here is derived from an EMBL/GenBank/DDBJ whole genome shotgun (WGS) entry which is preliminary data.</text>
</comment>
<sequence>MTPDIFFVDGNVHEEGLKRNNKEDKKEIERLKERNSNNNINRQNKDPSNDIQTLIPLPSINTMSSFKPSSGSSSSIANNNKQSIPYSANSFTSVSLQQYPSVPRINPEKKSITAIQSIISNTITAGINSNTMATTKDRNDSNEIKGTIYSKSSSRKIVTAKTIPCKINYEKDGLKIISRKHCRYNLPKDCVTILNDWLMNHLHNPYPTAQEKRDLLIKTGLTKIQLSNWFINQRRRKIFSGYYSMAKSISEEKGNNDLPCDEVKVPLTKRKKLMDRIDELKQLMGEESS</sequence>
<dbReference type="CDD" id="cd00086">
    <property type="entry name" value="homeodomain"/>
    <property type="match status" value="1"/>
</dbReference>
<dbReference type="InterPro" id="IPR001356">
    <property type="entry name" value="HD"/>
</dbReference>
<accession>A0AAN7WE12</accession>
<keyword evidence="1 4" id="KW-0238">DNA-binding</keyword>
<dbReference type="PANTHER" id="PTHR11850">
    <property type="entry name" value="HOMEOBOX PROTEIN TRANSCRIPTION FACTORS"/>
    <property type="match status" value="1"/>
</dbReference>
<dbReference type="GO" id="GO:0005634">
    <property type="term" value="C:nucleus"/>
    <property type="evidence" value="ECO:0007669"/>
    <property type="project" value="UniProtKB-SubCell"/>
</dbReference>
<dbReference type="SUPFAM" id="SSF46689">
    <property type="entry name" value="Homeodomain-like"/>
    <property type="match status" value="1"/>
</dbReference>
<evidence type="ECO:0000259" key="6">
    <source>
        <dbReference type="PROSITE" id="PS50071"/>
    </source>
</evidence>
<keyword evidence="2 4" id="KW-0371">Homeobox</keyword>
<gene>
    <name evidence="7" type="ORF">RI543_005030</name>
</gene>